<dbReference type="EMBL" id="JBHSUC010000016">
    <property type="protein sequence ID" value="MFC6362895.1"/>
    <property type="molecule type" value="Genomic_DNA"/>
</dbReference>
<gene>
    <name evidence="1" type="ORF">ACFP73_12460</name>
</gene>
<proteinExistence type="predicted"/>
<accession>A0ABW1VSR1</accession>
<keyword evidence="2" id="KW-1185">Reference proteome</keyword>
<evidence type="ECO:0000313" key="2">
    <source>
        <dbReference type="Proteomes" id="UP001596215"/>
    </source>
</evidence>
<name>A0ABW1VSR1_9GAMM</name>
<dbReference type="Proteomes" id="UP001596215">
    <property type="component" value="Unassembled WGS sequence"/>
</dbReference>
<protein>
    <submittedName>
        <fullName evidence="1">Uncharacterized protein</fullName>
    </submittedName>
</protein>
<dbReference type="RefSeq" id="WP_343876649.1">
    <property type="nucleotide sequence ID" value="NZ_BAAAFW010000012.1"/>
</dbReference>
<evidence type="ECO:0000313" key="1">
    <source>
        <dbReference type="EMBL" id="MFC6362895.1"/>
    </source>
</evidence>
<comment type="caution">
    <text evidence="1">The sequence shown here is derived from an EMBL/GenBank/DDBJ whole genome shotgun (WGS) entry which is preliminary data.</text>
</comment>
<organism evidence="1 2">
    <name type="scientific">Tatumella punctata</name>
    <dbReference type="NCBI Taxonomy" id="399969"/>
    <lineage>
        <taxon>Bacteria</taxon>
        <taxon>Pseudomonadati</taxon>
        <taxon>Pseudomonadota</taxon>
        <taxon>Gammaproteobacteria</taxon>
        <taxon>Enterobacterales</taxon>
        <taxon>Erwiniaceae</taxon>
        <taxon>Tatumella</taxon>
    </lineage>
</organism>
<sequence>MPDGIARRSQQRLIRARIEVQKTRQYGMYLWLSGYDIAIVQAKAVVLLAANHSLRRRPNTAFFTDKADRRGNARY</sequence>
<reference evidence="2" key="1">
    <citation type="journal article" date="2019" name="Int. J. Syst. Evol. Microbiol.">
        <title>The Global Catalogue of Microorganisms (GCM) 10K type strain sequencing project: providing services to taxonomists for standard genome sequencing and annotation.</title>
        <authorList>
            <consortium name="The Broad Institute Genomics Platform"/>
            <consortium name="The Broad Institute Genome Sequencing Center for Infectious Disease"/>
            <person name="Wu L."/>
            <person name="Ma J."/>
        </authorList>
    </citation>
    <scope>NUCLEOTIDE SEQUENCE [LARGE SCALE GENOMIC DNA]</scope>
    <source>
        <strain evidence="2">CGMCC 4.1530</strain>
    </source>
</reference>